<evidence type="ECO:0000256" key="3">
    <source>
        <dbReference type="ARBA" id="ARBA00023002"/>
    </source>
</evidence>
<dbReference type="PRINTS" id="PR00080">
    <property type="entry name" value="SDRFAMILY"/>
</dbReference>
<dbReference type="InterPro" id="IPR020904">
    <property type="entry name" value="Sc_DH/Rdtase_CS"/>
</dbReference>
<dbReference type="PROSITE" id="PS00061">
    <property type="entry name" value="ADH_SHORT"/>
    <property type="match status" value="1"/>
</dbReference>
<dbReference type="SUPFAM" id="SSF51735">
    <property type="entry name" value="NAD(P)-binding Rossmann-fold domains"/>
    <property type="match status" value="1"/>
</dbReference>
<keyword evidence="6" id="KW-1185">Reference proteome</keyword>
<evidence type="ECO:0000313" key="5">
    <source>
        <dbReference type="EMBL" id="MDF8263223.1"/>
    </source>
</evidence>
<dbReference type="PRINTS" id="PR00081">
    <property type="entry name" value="GDHRDH"/>
</dbReference>
<dbReference type="InterPro" id="IPR036291">
    <property type="entry name" value="NAD(P)-bd_dom_sf"/>
</dbReference>
<accession>A0ABT6C2Q0</accession>
<dbReference type="PANTHER" id="PTHR43490">
    <property type="entry name" value="(+)-NEOMENTHOL DEHYDROGENASE"/>
    <property type="match status" value="1"/>
</dbReference>
<comment type="caution">
    <text evidence="5">The sequence shown here is derived from an EMBL/GenBank/DDBJ whole genome shotgun (WGS) entry which is preliminary data.</text>
</comment>
<dbReference type="RefSeq" id="WP_277190997.1">
    <property type="nucleotide sequence ID" value="NZ_JAROAV010000009.1"/>
</dbReference>
<keyword evidence="2" id="KW-0521">NADP</keyword>
<evidence type="ECO:0000256" key="4">
    <source>
        <dbReference type="RuleBase" id="RU000363"/>
    </source>
</evidence>
<dbReference type="Pfam" id="PF00106">
    <property type="entry name" value="adh_short"/>
    <property type="match status" value="1"/>
</dbReference>
<evidence type="ECO:0000256" key="1">
    <source>
        <dbReference type="ARBA" id="ARBA00006484"/>
    </source>
</evidence>
<comment type="similarity">
    <text evidence="1 4">Belongs to the short-chain dehydrogenases/reductases (SDR) family.</text>
</comment>
<sequence>MSDETTPTALITGAAHGLGLEVARQLAATGVRVLVAARTAADAARAAEEADGVSALPVGLDVTDATSVEAAVEAVTADPGRLDILINNAAAFVDWTETATGADLDTAAQVMQVNLFGAWRMTQAFLPLLRHSPHPRIVNISSGGGSHADEAFGLTQRQGAAATYGISKAALNALTATLAAELADTPVLVNAVCPGLTATWPGAEDMGARPVQDSAPGIVWAATLPDDGPRGGFFRDRAPLGW</sequence>
<evidence type="ECO:0000256" key="2">
    <source>
        <dbReference type="ARBA" id="ARBA00022857"/>
    </source>
</evidence>
<dbReference type="InterPro" id="IPR002347">
    <property type="entry name" value="SDR_fam"/>
</dbReference>
<proteinExistence type="inferred from homology"/>
<reference evidence="5 6" key="1">
    <citation type="submission" date="2023-03" db="EMBL/GenBank/DDBJ databases">
        <title>YIM 133296 draft genome.</title>
        <authorList>
            <person name="Xiong L."/>
        </authorList>
    </citation>
    <scope>NUCLEOTIDE SEQUENCE [LARGE SCALE GENOMIC DNA]</scope>
    <source>
        <strain evidence="5 6">YIM 133296</strain>
    </source>
</reference>
<gene>
    <name evidence="5" type="ORF">P4R38_03040</name>
</gene>
<evidence type="ECO:0000313" key="6">
    <source>
        <dbReference type="Proteomes" id="UP001528912"/>
    </source>
</evidence>
<dbReference type="Proteomes" id="UP001528912">
    <property type="component" value="Unassembled WGS sequence"/>
</dbReference>
<protein>
    <submittedName>
        <fullName evidence="5">SDR family NAD(P)-dependent oxidoreductase</fullName>
    </submittedName>
</protein>
<dbReference type="EMBL" id="JAROAV010000009">
    <property type="protein sequence ID" value="MDF8263223.1"/>
    <property type="molecule type" value="Genomic_DNA"/>
</dbReference>
<dbReference type="PANTHER" id="PTHR43490:SF99">
    <property type="entry name" value="SHORT-CHAIN DEHYDROGENASE_REDUCTASE"/>
    <property type="match status" value="1"/>
</dbReference>
<organism evidence="5 6">
    <name type="scientific">Luteipulveratus flavus</name>
    <dbReference type="NCBI Taxonomy" id="3031728"/>
    <lineage>
        <taxon>Bacteria</taxon>
        <taxon>Bacillati</taxon>
        <taxon>Actinomycetota</taxon>
        <taxon>Actinomycetes</taxon>
        <taxon>Micrococcales</taxon>
        <taxon>Dermacoccaceae</taxon>
        <taxon>Luteipulveratus</taxon>
    </lineage>
</organism>
<keyword evidence="3" id="KW-0560">Oxidoreductase</keyword>
<name>A0ABT6C2Q0_9MICO</name>
<dbReference type="Gene3D" id="3.40.50.720">
    <property type="entry name" value="NAD(P)-binding Rossmann-like Domain"/>
    <property type="match status" value="1"/>
</dbReference>